<dbReference type="AlphaFoldDB" id="A0A1V9ESE0"/>
<keyword evidence="2" id="KW-1185">Reference proteome</keyword>
<dbReference type="RefSeq" id="WP_081170217.1">
    <property type="nucleotide sequence ID" value="NZ_LWBP01000230.1"/>
</dbReference>
<proteinExistence type="predicted"/>
<dbReference type="Proteomes" id="UP000192276">
    <property type="component" value="Unassembled WGS sequence"/>
</dbReference>
<reference evidence="2" key="1">
    <citation type="submission" date="2016-04" db="EMBL/GenBank/DDBJ databases">
        <authorList>
            <person name="Chen L."/>
            <person name="Zhuang W."/>
            <person name="Wang G."/>
        </authorList>
    </citation>
    <scope>NUCLEOTIDE SEQUENCE [LARGE SCALE GENOMIC DNA]</scope>
    <source>
        <strain evidence="2">208</strain>
    </source>
</reference>
<organism evidence="1 2">
    <name type="scientific">Niastella populi</name>
    <dbReference type="NCBI Taxonomy" id="550983"/>
    <lineage>
        <taxon>Bacteria</taxon>
        <taxon>Pseudomonadati</taxon>
        <taxon>Bacteroidota</taxon>
        <taxon>Chitinophagia</taxon>
        <taxon>Chitinophagales</taxon>
        <taxon>Chitinophagaceae</taxon>
        <taxon>Niastella</taxon>
    </lineage>
</organism>
<dbReference type="OrthoDB" id="678310at2"/>
<sequence length="114" mass="13093">MNWNEIVERQAKEYADHIESVKQSKEQLQADKQAVLSAAKCSEAELPASLKDMLQRNAEAWEKDYGMYGSKFKEMRVNHQRELNKFFEREALAQGLAKDQNAAKDKSKDKSAGR</sequence>
<dbReference type="STRING" id="550983.A4R26_31080"/>
<name>A0A1V9ESE0_9BACT</name>
<accession>A0A1V9ESE0</accession>
<protein>
    <submittedName>
        <fullName evidence="1">Uncharacterized protein</fullName>
    </submittedName>
</protein>
<comment type="caution">
    <text evidence="1">The sequence shown here is derived from an EMBL/GenBank/DDBJ whole genome shotgun (WGS) entry which is preliminary data.</text>
</comment>
<dbReference type="EMBL" id="LWBP01000230">
    <property type="protein sequence ID" value="OQP49059.1"/>
    <property type="molecule type" value="Genomic_DNA"/>
</dbReference>
<evidence type="ECO:0000313" key="2">
    <source>
        <dbReference type="Proteomes" id="UP000192276"/>
    </source>
</evidence>
<gene>
    <name evidence="1" type="ORF">A4R26_31080</name>
</gene>
<evidence type="ECO:0000313" key="1">
    <source>
        <dbReference type="EMBL" id="OQP49059.1"/>
    </source>
</evidence>